<name>A0A484TC90_9ZZZZ</name>
<dbReference type="EMBL" id="CAADIG010000021">
    <property type="protein sequence ID" value="VFR46905.1"/>
    <property type="molecule type" value="Genomic_DNA"/>
</dbReference>
<sequence>MVQPVHAEGAVSGGHCRCGWRYVAAKQRHGASTPGSALVAAKLMI</sequence>
<reference evidence="2" key="1">
    <citation type="submission" date="2019-03" db="EMBL/GenBank/DDBJ databases">
        <authorList>
            <person name="Danneels B."/>
        </authorList>
    </citation>
    <scope>NUCLEOTIDE SEQUENCE</scope>
</reference>
<proteinExistence type="predicted"/>
<evidence type="ECO:0000313" key="1">
    <source>
        <dbReference type="EMBL" id="VFR46905.1"/>
    </source>
</evidence>
<evidence type="ECO:0000313" key="2">
    <source>
        <dbReference type="EMBL" id="VFR72654.1"/>
    </source>
</evidence>
<dbReference type="AlphaFoldDB" id="A0A484TC90"/>
<organism evidence="2">
    <name type="scientific">plant metagenome</name>
    <dbReference type="NCBI Taxonomy" id="1297885"/>
    <lineage>
        <taxon>unclassified sequences</taxon>
        <taxon>metagenomes</taxon>
        <taxon>organismal metagenomes</taxon>
    </lineage>
</organism>
<gene>
    <name evidence="1" type="ORF">ANT2_1204</name>
    <name evidence="2" type="ORF">ANT3_1205</name>
</gene>
<accession>A0A484TC90</accession>
<dbReference type="EMBL" id="CAADID010000022">
    <property type="protein sequence ID" value="VFR72654.1"/>
    <property type="molecule type" value="Genomic_DNA"/>
</dbReference>
<protein>
    <submittedName>
        <fullName evidence="2">Uncharacterized protein</fullName>
    </submittedName>
</protein>